<comment type="caution">
    <text evidence="2">The sequence shown here is derived from an EMBL/GenBank/DDBJ whole genome shotgun (WGS) entry which is preliminary data.</text>
</comment>
<evidence type="ECO:0000256" key="1">
    <source>
        <dbReference type="SAM" id="MobiDB-lite"/>
    </source>
</evidence>
<dbReference type="AlphaFoldDB" id="A0A8T3C5L8"/>
<organism evidence="2 3">
    <name type="scientific">Dendrobium nobile</name>
    <name type="common">Orchid</name>
    <dbReference type="NCBI Taxonomy" id="94219"/>
    <lineage>
        <taxon>Eukaryota</taxon>
        <taxon>Viridiplantae</taxon>
        <taxon>Streptophyta</taxon>
        <taxon>Embryophyta</taxon>
        <taxon>Tracheophyta</taxon>
        <taxon>Spermatophyta</taxon>
        <taxon>Magnoliopsida</taxon>
        <taxon>Liliopsida</taxon>
        <taxon>Asparagales</taxon>
        <taxon>Orchidaceae</taxon>
        <taxon>Epidendroideae</taxon>
        <taxon>Malaxideae</taxon>
        <taxon>Dendrobiinae</taxon>
        <taxon>Dendrobium</taxon>
    </lineage>
</organism>
<reference evidence="2" key="1">
    <citation type="journal article" date="2022" name="Front. Genet.">
        <title>Chromosome-Scale Assembly of the Dendrobium nobile Genome Provides Insights Into the Molecular Mechanism of the Biosynthesis of the Medicinal Active Ingredient of Dendrobium.</title>
        <authorList>
            <person name="Xu Q."/>
            <person name="Niu S.-C."/>
            <person name="Li K.-L."/>
            <person name="Zheng P.-J."/>
            <person name="Zhang X.-J."/>
            <person name="Jia Y."/>
            <person name="Liu Y."/>
            <person name="Niu Y.-X."/>
            <person name="Yu L.-H."/>
            <person name="Chen D.-F."/>
            <person name="Zhang G.-Q."/>
        </authorList>
    </citation>
    <scope>NUCLEOTIDE SEQUENCE</scope>
    <source>
        <tissue evidence="2">Leaf</tissue>
    </source>
</reference>
<protein>
    <submittedName>
        <fullName evidence="2">Uncharacterized protein</fullName>
    </submittedName>
</protein>
<evidence type="ECO:0000313" key="2">
    <source>
        <dbReference type="EMBL" id="KAI0527508.1"/>
    </source>
</evidence>
<name>A0A8T3C5L8_DENNO</name>
<evidence type="ECO:0000313" key="3">
    <source>
        <dbReference type="Proteomes" id="UP000829196"/>
    </source>
</evidence>
<feature type="compositionally biased region" description="Basic and acidic residues" evidence="1">
    <location>
        <begin position="53"/>
        <end position="64"/>
    </location>
</feature>
<feature type="region of interest" description="Disordered" evidence="1">
    <location>
        <begin position="39"/>
        <end position="64"/>
    </location>
</feature>
<accession>A0A8T3C5L8</accession>
<proteinExistence type="predicted"/>
<keyword evidence="3" id="KW-1185">Reference proteome</keyword>
<dbReference type="EMBL" id="JAGYWB010000003">
    <property type="protein sequence ID" value="KAI0527508.1"/>
    <property type="molecule type" value="Genomic_DNA"/>
</dbReference>
<dbReference type="Proteomes" id="UP000829196">
    <property type="component" value="Unassembled WGS sequence"/>
</dbReference>
<sequence length="64" mass="7308">MDVCFHNCLDASCSLFRIKPSFKLQNNCLNLKKKKTFRLRNESSKGGSHSSRTTHEARSNKYSG</sequence>
<gene>
    <name evidence="2" type="ORF">KFK09_003111</name>
</gene>